<evidence type="ECO:0000313" key="2">
    <source>
        <dbReference type="EMBL" id="SLM30976.1"/>
    </source>
</evidence>
<dbReference type="STRING" id="1246637.MTBBW1_2560017"/>
<evidence type="ECO:0000313" key="3">
    <source>
        <dbReference type="Proteomes" id="UP000191931"/>
    </source>
</evidence>
<accession>A0A1W1HEX1</accession>
<feature type="domain" description="Formyl transferase N-terminal" evidence="1">
    <location>
        <begin position="64"/>
        <end position="147"/>
    </location>
</feature>
<dbReference type="SUPFAM" id="SSF53328">
    <property type="entry name" value="Formyltransferase"/>
    <property type="match status" value="1"/>
</dbReference>
<proteinExistence type="predicted"/>
<keyword evidence="3" id="KW-1185">Reference proteome</keyword>
<protein>
    <recommendedName>
        <fullName evidence="1">Formyl transferase N-terminal domain-containing protein</fullName>
    </recommendedName>
</protein>
<dbReference type="OrthoDB" id="9788208at2"/>
<name>A0A1W1HEX1_9BACT</name>
<organism evidence="2 3">
    <name type="scientific">Desulfamplus magnetovallimortis</name>
    <dbReference type="NCBI Taxonomy" id="1246637"/>
    <lineage>
        <taxon>Bacteria</taxon>
        <taxon>Pseudomonadati</taxon>
        <taxon>Thermodesulfobacteriota</taxon>
        <taxon>Desulfobacteria</taxon>
        <taxon>Desulfobacterales</taxon>
        <taxon>Desulfobacteraceae</taxon>
        <taxon>Desulfamplus</taxon>
    </lineage>
</organism>
<gene>
    <name evidence="2" type="ORF">MTBBW1_2560017</name>
</gene>
<sequence>MIYRQFTQNMILLTKKNHWCNGAIQFARMLNPDIEVHSGTADTPFPLEPGRKTKVLISFLSPWIIPKHILDNVQDAQGTAINFHPAPPEYPGSGCYNFALYHGVTEYGATCHHMEAIPDTGKIIDTIRFPIYNCDTVFSLQHRTLDHMLILFYRIFPIITKNICLSETLEGSKSSETSETWARKPYLKKELDKLCRITPEMSKEEIERRIRATQYPGRNDPCLVFQEREYILKEPDK</sequence>
<evidence type="ECO:0000259" key="1">
    <source>
        <dbReference type="Pfam" id="PF00551"/>
    </source>
</evidence>
<dbReference type="InterPro" id="IPR002376">
    <property type="entry name" value="Formyl_transf_N"/>
</dbReference>
<reference evidence="2 3" key="1">
    <citation type="submission" date="2017-03" db="EMBL/GenBank/DDBJ databases">
        <authorList>
            <person name="Afonso C.L."/>
            <person name="Miller P.J."/>
            <person name="Scott M.A."/>
            <person name="Spackman E."/>
            <person name="Goraichik I."/>
            <person name="Dimitrov K.M."/>
            <person name="Suarez D.L."/>
            <person name="Swayne D.E."/>
        </authorList>
    </citation>
    <scope>NUCLEOTIDE SEQUENCE [LARGE SCALE GENOMIC DNA]</scope>
    <source>
        <strain evidence="2">PRJEB14757</strain>
    </source>
</reference>
<dbReference type="InterPro" id="IPR036477">
    <property type="entry name" value="Formyl_transf_N_sf"/>
</dbReference>
<dbReference type="Pfam" id="PF00551">
    <property type="entry name" value="Formyl_trans_N"/>
    <property type="match status" value="1"/>
</dbReference>
<dbReference type="Proteomes" id="UP000191931">
    <property type="component" value="Unassembled WGS sequence"/>
</dbReference>
<dbReference type="AlphaFoldDB" id="A0A1W1HEX1"/>
<dbReference type="Gene3D" id="3.40.50.12230">
    <property type="match status" value="1"/>
</dbReference>
<dbReference type="EMBL" id="FWEV01000175">
    <property type="protein sequence ID" value="SLM30976.1"/>
    <property type="molecule type" value="Genomic_DNA"/>
</dbReference>